<dbReference type="Proteomes" id="UP000006810">
    <property type="component" value="Chromosome"/>
</dbReference>
<proteinExistence type="predicted"/>
<feature type="transmembrane region" description="Helical" evidence="1">
    <location>
        <begin position="197"/>
        <end position="217"/>
    </location>
</feature>
<dbReference type="PROSITE" id="PS51108">
    <property type="entry name" value="PTS_EIID"/>
    <property type="match status" value="1"/>
</dbReference>
<feature type="transmembrane region" description="Helical" evidence="1">
    <location>
        <begin position="275"/>
        <end position="295"/>
    </location>
</feature>
<dbReference type="PATRIC" id="fig|496833.3.peg.34"/>
<dbReference type="PANTHER" id="PTHR32502">
    <property type="entry name" value="N-ACETYLGALACTOSAMINE PERMEASE II COMPONENT-RELATED"/>
    <property type="match status" value="1"/>
</dbReference>
<feature type="transmembrane region" description="Helical" evidence="1">
    <location>
        <begin position="126"/>
        <end position="149"/>
    </location>
</feature>
<evidence type="ECO:0000313" key="2">
    <source>
        <dbReference type="EMBL" id="BAH69298.1"/>
    </source>
</evidence>
<dbReference type="HOGENOM" id="CLU_060742_0_0_14"/>
<feature type="transmembrane region" description="Helical" evidence="1">
    <location>
        <begin position="251"/>
        <end position="268"/>
    </location>
</feature>
<dbReference type="EMBL" id="AP009608">
    <property type="protein sequence ID" value="BAH69298.1"/>
    <property type="molecule type" value="Genomic_DNA"/>
</dbReference>
<keyword evidence="1" id="KW-1133">Transmembrane helix</keyword>
<name>C4XDS6_MYCFP</name>
<protein>
    <submittedName>
        <fullName evidence="2">Uncharacterized protein</fullName>
    </submittedName>
</protein>
<dbReference type="eggNOG" id="COG3716">
    <property type="taxonomic scope" value="Bacteria"/>
</dbReference>
<dbReference type="KEGG" id="mfp:MBIO_0033"/>
<dbReference type="AlphaFoldDB" id="C4XDS6"/>
<organism evidence="2 3">
    <name type="scientific">Mycoplasmopsis fermentans (strain ATCC 19989 / NBRC 14854 / NCTC 10117 / PG18)</name>
    <name type="common">Mycoplasma fermentans</name>
    <dbReference type="NCBI Taxonomy" id="496833"/>
    <lineage>
        <taxon>Bacteria</taxon>
        <taxon>Bacillati</taxon>
        <taxon>Mycoplasmatota</taxon>
        <taxon>Mycoplasmoidales</taxon>
        <taxon>Metamycoplasmataceae</taxon>
        <taxon>Mycoplasmopsis</taxon>
    </lineage>
</organism>
<dbReference type="Pfam" id="PF03613">
    <property type="entry name" value="EIID-AGA"/>
    <property type="match status" value="1"/>
</dbReference>
<dbReference type="PANTHER" id="PTHR32502:SF23">
    <property type="entry name" value="TRANSPORT PROTEIN, PTS SYSTEM"/>
    <property type="match status" value="1"/>
</dbReference>
<keyword evidence="1" id="KW-0472">Membrane</keyword>
<gene>
    <name evidence="2" type="ordered locus">MBIO_0033</name>
</gene>
<dbReference type="GO" id="GO:0009401">
    <property type="term" value="P:phosphoenolpyruvate-dependent sugar phosphotransferase system"/>
    <property type="evidence" value="ECO:0007669"/>
    <property type="project" value="InterPro"/>
</dbReference>
<accession>C4XDS6</accession>
<evidence type="ECO:0000313" key="3">
    <source>
        <dbReference type="Proteomes" id="UP000006810"/>
    </source>
</evidence>
<reference evidence="2 3" key="1">
    <citation type="journal article" date="2009" name="Curr. Microbiol.">
        <title>Molecular cloning and expression of a novel cholinephosphotransferase involved in glycoglycerophospholipid biosynthesis of Mycoplasma fermentans.</title>
        <authorList>
            <person name="Ishida N."/>
            <person name="Irikura D."/>
            <person name="Matsuda K."/>
            <person name="Sato S."/>
            <person name="Asano K."/>
        </authorList>
    </citation>
    <scope>NUCLEOTIDE SEQUENCE [LARGE SCALE GENOMIC DNA]</scope>
    <source>
        <strain evidence="3">ATCC 19989 / NBRC 14854 / NCTC 10117 / PG18</strain>
    </source>
</reference>
<dbReference type="InterPro" id="IPR050303">
    <property type="entry name" value="GatZ_KbaZ_carbometab"/>
</dbReference>
<feature type="transmembrane region" description="Helical" evidence="1">
    <location>
        <begin position="155"/>
        <end position="176"/>
    </location>
</feature>
<dbReference type="GO" id="GO:0005886">
    <property type="term" value="C:plasma membrane"/>
    <property type="evidence" value="ECO:0007669"/>
    <property type="project" value="TreeGrafter"/>
</dbReference>
<evidence type="ECO:0000256" key="1">
    <source>
        <dbReference type="SAM" id="Phobius"/>
    </source>
</evidence>
<dbReference type="InterPro" id="IPR004704">
    <property type="entry name" value="PTS_IID_man"/>
</dbReference>
<sequence>MMKITREVNKMESNNKDFVQVNQAQTKKLSIWTYIIVALRSYFLQSGFNYANFQGLGYANIIYPALKKIYGYGTQQFKDALLNNIEFYNTNPQCIPLITSIHIQLLNNGTSWADARTIKMSLMGPLSGIGDSLTQYAIYPLFSVIAIGFAQSGNILGPIIFIVGMNITLITIRLTLGILGYKLGEVAIAKLSKHMQSIIKIASMLGVTIISALALRLTKVKFTLQFSQRVDAGASGFQEQVISIQNILDNIMPLFASGIWVIFIYFMVTKYKWSPYKVIVVTILVGVTAGVFGILGV</sequence>
<keyword evidence="3" id="KW-1185">Reference proteome</keyword>
<keyword evidence="1" id="KW-0812">Transmembrane</keyword>